<organism evidence="2 3">
    <name type="scientific">Actinocrispum wychmicini</name>
    <dbReference type="NCBI Taxonomy" id="1213861"/>
    <lineage>
        <taxon>Bacteria</taxon>
        <taxon>Bacillati</taxon>
        <taxon>Actinomycetota</taxon>
        <taxon>Actinomycetes</taxon>
        <taxon>Pseudonocardiales</taxon>
        <taxon>Pseudonocardiaceae</taxon>
        <taxon>Actinocrispum</taxon>
    </lineage>
</organism>
<evidence type="ECO:0000256" key="1">
    <source>
        <dbReference type="SAM" id="Phobius"/>
    </source>
</evidence>
<evidence type="ECO:0000313" key="3">
    <source>
        <dbReference type="Proteomes" id="UP000295680"/>
    </source>
</evidence>
<keyword evidence="1" id="KW-1133">Transmembrane helix</keyword>
<dbReference type="RefSeq" id="WP_132118797.1">
    <property type="nucleotide sequence ID" value="NZ_SLWS01000005.1"/>
</dbReference>
<sequence>MPVQASLLPAPIEQADPLAKVTLAPRTFAAVLFLAALVVGLVLVLIPVRVSTLDTTKTTKVSCGNILGGVETPQVASALGQPTDEMVLAQYVHMCEDSTNARTYPAWGLFFAGLAGCAWLVTVRRKTA</sequence>
<accession>A0A4R2JHL3</accession>
<feature type="transmembrane region" description="Helical" evidence="1">
    <location>
        <begin position="104"/>
        <end position="123"/>
    </location>
</feature>
<gene>
    <name evidence="2" type="ORF">EV192_105272</name>
</gene>
<feature type="transmembrane region" description="Helical" evidence="1">
    <location>
        <begin position="28"/>
        <end position="48"/>
    </location>
</feature>
<name>A0A4R2JHL3_9PSEU</name>
<dbReference type="AlphaFoldDB" id="A0A4R2JHL3"/>
<reference evidence="2 3" key="1">
    <citation type="submission" date="2019-03" db="EMBL/GenBank/DDBJ databases">
        <title>Genomic Encyclopedia of Type Strains, Phase IV (KMG-IV): sequencing the most valuable type-strain genomes for metagenomic binning, comparative biology and taxonomic classification.</title>
        <authorList>
            <person name="Goeker M."/>
        </authorList>
    </citation>
    <scope>NUCLEOTIDE SEQUENCE [LARGE SCALE GENOMIC DNA]</scope>
    <source>
        <strain evidence="2 3">DSM 45934</strain>
    </source>
</reference>
<comment type="caution">
    <text evidence="2">The sequence shown here is derived from an EMBL/GenBank/DDBJ whole genome shotgun (WGS) entry which is preliminary data.</text>
</comment>
<dbReference type="EMBL" id="SLWS01000005">
    <property type="protein sequence ID" value="TCO58207.1"/>
    <property type="molecule type" value="Genomic_DNA"/>
</dbReference>
<proteinExistence type="predicted"/>
<keyword evidence="1" id="KW-0472">Membrane</keyword>
<dbReference type="Proteomes" id="UP000295680">
    <property type="component" value="Unassembled WGS sequence"/>
</dbReference>
<evidence type="ECO:0000313" key="2">
    <source>
        <dbReference type="EMBL" id="TCO58207.1"/>
    </source>
</evidence>
<dbReference type="OrthoDB" id="3699572at2"/>
<keyword evidence="3" id="KW-1185">Reference proteome</keyword>
<protein>
    <submittedName>
        <fullName evidence="2">Uncharacterized protein</fullName>
    </submittedName>
</protein>
<keyword evidence="1" id="KW-0812">Transmembrane</keyword>